<organism evidence="2 3">
    <name type="scientific">Boothiomyces macroporosus</name>
    <dbReference type="NCBI Taxonomy" id="261099"/>
    <lineage>
        <taxon>Eukaryota</taxon>
        <taxon>Fungi</taxon>
        <taxon>Fungi incertae sedis</taxon>
        <taxon>Chytridiomycota</taxon>
        <taxon>Chytridiomycota incertae sedis</taxon>
        <taxon>Chytridiomycetes</taxon>
        <taxon>Rhizophydiales</taxon>
        <taxon>Terramycetaceae</taxon>
        <taxon>Boothiomyces</taxon>
    </lineage>
</organism>
<evidence type="ECO:0000313" key="3">
    <source>
        <dbReference type="Proteomes" id="UP001210925"/>
    </source>
</evidence>
<dbReference type="Gene3D" id="3.40.630.30">
    <property type="match status" value="2"/>
</dbReference>
<dbReference type="Pfam" id="PF13527">
    <property type="entry name" value="Acetyltransf_9"/>
    <property type="match status" value="1"/>
</dbReference>
<dbReference type="CDD" id="cd04301">
    <property type="entry name" value="NAT_SF"/>
    <property type="match status" value="1"/>
</dbReference>
<dbReference type="GO" id="GO:0016747">
    <property type="term" value="F:acyltransferase activity, transferring groups other than amino-acyl groups"/>
    <property type="evidence" value="ECO:0007669"/>
    <property type="project" value="InterPro"/>
</dbReference>
<dbReference type="InterPro" id="IPR000182">
    <property type="entry name" value="GNAT_dom"/>
</dbReference>
<evidence type="ECO:0000313" key="2">
    <source>
        <dbReference type="EMBL" id="KAJ3260526.1"/>
    </source>
</evidence>
<dbReference type="AlphaFoldDB" id="A0AAD5UNZ5"/>
<accession>A0AAD5UNZ5</accession>
<name>A0AAD5UNZ5_9FUNG</name>
<feature type="domain" description="N-acetyltransferase" evidence="1">
    <location>
        <begin position="2"/>
        <end position="139"/>
    </location>
</feature>
<proteinExistence type="predicted"/>
<dbReference type="Proteomes" id="UP001210925">
    <property type="component" value="Unassembled WGS sequence"/>
</dbReference>
<protein>
    <recommendedName>
        <fullName evidence="1">N-acetyltransferase domain-containing protein</fullName>
    </recommendedName>
</protein>
<dbReference type="EMBL" id="JADGKB010000011">
    <property type="protein sequence ID" value="KAJ3260526.1"/>
    <property type="molecule type" value="Genomic_DNA"/>
</dbReference>
<reference evidence="2" key="1">
    <citation type="submission" date="2020-05" db="EMBL/GenBank/DDBJ databases">
        <title>Phylogenomic resolution of chytrid fungi.</title>
        <authorList>
            <person name="Stajich J.E."/>
            <person name="Amses K."/>
            <person name="Simmons R."/>
            <person name="Seto K."/>
            <person name="Myers J."/>
            <person name="Bonds A."/>
            <person name="Quandt C.A."/>
            <person name="Barry K."/>
            <person name="Liu P."/>
            <person name="Grigoriev I."/>
            <person name="Longcore J.E."/>
            <person name="James T.Y."/>
        </authorList>
    </citation>
    <scope>NUCLEOTIDE SEQUENCE</scope>
    <source>
        <strain evidence="2">PLAUS21</strain>
    </source>
</reference>
<dbReference type="SUPFAM" id="SSF55729">
    <property type="entry name" value="Acyl-CoA N-acyltransferases (Nat)"/>
    <property type="match status" value="1"/>
</dbReference>
<comment type="caution">
    <text evidence="2">The sequence shown here is derived from an EMBL/GenBank/DDBJ whole genome shotgun (WGS) entry which is preliminary data.</text>
</comment>
<keyword evidence="3" id="KW-1185">Reference proteome</keyword>
<sequence length="300" mass="34870">MYQFSTLKIEQLPEFFDHLDSVFKAPRSFFVDHWELDPHKDINGVFVALYQGKIVSSVRVYTRMMSIYGEFVPVATNPEHTRKGLAKSLLDLALEYMQKFTISTLHTTAHGNAFKLYQSKGYQSWPLKISSTKLQINNELDVKEINLEFGDVTELQEMHSQYLKSTIGSFKRELGFWRGLGKEIARKEAKLLHVDGHDKGYAYLQQDGERVQILDFYATGNQLAILESILFKFSKRKEVEITYPWYLLSDYVSGDHQIDEGYMVQLIQPLIIHGKTCSSTIEFLECVKDDRFVFLKTDRY</sequence>
<dbReference type="PROSITE" id="PS51186">
    <property type="entry name" value="GNAT"/>
    <property type="match status" value="1"/>
</dbReference>
<gene>
    <name evidence="2" type="ORF">HK103_000668</name>
</gene>
<dbReference type="InterPro" id="IPR016181">
    <property type="entry name" value="Acyl_CoA_acyltransferase"/>
</dbReference>
<evidence type="ECO:0000259" key="1">
    <source>
        <dbReference type="PROSITE" id="PS51186"/>
    </source>
</evidence>